<evidence type="ECO:0000256" key="10">
    <source>
        <dbReference type="ARBA" id="ARBA00023186"/>
    </source>
</evidence>
<dbReference type="CDD" id="cd19961">
    <property type="entry name" value="EcYidC-like_peri"/>
    <property type="match status" value="1"/>
</dbReference>
<evidence type="ECO:0000259" key="16">
    <source>
        <dbReference type="Pfam" id="PF14849"/>
    </source>
</evidence>
<comment type="similarity">
    <text evidence="2 13">Belongs to the OXA1/ALB3/YidC family. Type 1 subfamily.</text>
</comment>
<dbReference type="NCBIfam" id="TIGR03593">
    <property type="entry name" value="yidC_nterm"/>
    <property type="match status" value="1"/>
</dbReference>
<keyword evidence="8 13" id="KW-1133">Transmembrane helix</keyword>
<evidence type="ECO:0000259" key="15">
    <source>
        <dbReference type="Pfam" id="PF02096"/>
    </source>
</evidence>
<feature type="transmembrane region" description="Helical" evidence="13">
    <location>
        <begin position="305"/>
        <end position="325"/>
    </location>
</feature>
<feature type="transmembrane region" description="Helical" evidence="13">
    <location>
        <begin position="402"/>
        <end position="423"/>
    </location>
</feature>
<evidence type="ECO:0000256" key="9">
    <source>
        <dbReference type="ARBA" id="ARBA00023136"/>
    </source>
</evidence>
<dbReference type="Gene3D" id="2.70.98.90">
    <property type="match status" value="1"/>
</dbReference>
<dbReference type="NCBIfam" id="TIGR03592">
    <property type="entry name" value="yidC_oxa1_cterm"/>
    <property type="match status" value="1"/>
</dbReference>
<protein>
    <recommendedName>
        <fullName evidence="3 13">Membrane protein insertase YidC</fullName>
    </recommendedName>
    <alternativeName>
        <fullName evidence="12 13">Foldase YidC</fullName>
    </alternativeName>
    <alternativeName>
        <fullName evidence="11 13">Membrane integrase YidC</fullName>
    </alternativeName>
    <alternativeName>
        <fullName evidence="13">Membrane protein YidC</fullName>
    </alternativeName>
</protein>
<feature type="transmembrane region" description="Helical" evidence="13">
    <location>
        <begin position="6"/>
        <end position="24"/>
    </location>
</feature>
<dbReference type="Pfam" id="PF14849">
    <property type="entry name" value="YidC_periplas"/>
    <property type="match status" value="1"/>
</dbReference>
<keyword evidence="4 13" id="KW-0813">Transport</keyword>
<dbReference type="CDD" id="cd20070">
    <property type="entry name" value="5TM_YidC_Alb3"/>
    <property type="match status" value="1"/>
</dbReference>
<evidence type="ECO:0000256" key="14">
    <source>
        <dbReference type="SAM" id="Coils"/>
    </source>
</evidence>
<evidence type="ECO:0000256" key="13">
    <source>
        <dbReference type="HAMAP-Rule" id="MF_01810"/>
    </source>
</evidence>
<dbReference type="NCBIfam" id="NF002356">
    <property type="entry name" value="PRK01318.2-3"/>
    <property type="match status" value="1"/>
</dbReference>
<feature type="domain" description="Membrane insertase YidC N-terminal" evidence="16">
    <location>
        <begin position="74"/>
        <end position="318"/>
    </location>
</feature>
<feature type="transmembrane region" description="Helical" evidence="13">
    <location>
        <begin position="337"/>
        <end position="358"/>
    </location>
</feature>
<feature type="domain" description="Membrane insertase YidC/Oxa/ALB C-terminal" evidence="15">
    <location>
        <begin position="335"/>
        <end position="532"/>
    </location>
</feature>
<dbReference type="PANTHER" id="PTHR12428">
    <property type="entry name" value="OXA1"/>
    <property type="match status" value="1"/>
</dbReference>
<comment type="subunit">
    <text evidence="13">Interacts with the Sec translocase complex via SecD. Specifically interacts with transmembrane segments of nascent integral membrane proteins during membrane integration.</text>
</comment>
<dbReference type="EMBL" id="QPJS01000001">
    <property type="protein sequence ID" value="RCX05633.1"/>
    <property type="molecule type" value="Genomic_DNA"/>
</dbReference>
<proteinExistence type="inferred from homology"/>
<evidence type="ECO:0000256" key="12">
    <source>
        <dbReference type="ARBA" id="ARBA00033342"/>
    </source>
</evidence>
<keyword evidence="5 13" id="KW-1003">Cell membrane</keyword>
<dbReference type="GO" id="GO:0015031">
    <property type="term" value="P:protein transport"/>
    <property type="evidence" value="ECO:0007669"/>
    <property type="project" value="UniProtKB-KW"/>
</dbReference>
<evidence type="ECO:0000256" key="6">
    <source>
        <dbReference type="ARBA" id="ARBA00022692"/>
    </source>
</evidence>
<comment type="function">
    <text evidence="13">Required for the insertion and/or proper folding and/or complex formation of integral membrane proteins into the membrane. Involved in integration of membrane proteins that insert both dependently and independently of the Sec translocase complex, as well as at least some lipoproteins. Aids folding of multispanning membrane proteins.</text>
</comment>
<feature type="transmembrane region" description="Helical" evidence="13">
    <location>
        <begin position="496"/>
        <end position="518"/>
    </location>
</feature>
<dbReference type="InterPro" id="IPR047196">
    <property type="entry name" value="YidC_ALB_C"/>
</dbReference>
<evidence type="ECO:0000313" key="18">
    <source>
        <dbReference type="Proteomes" id="UP000253517"/>
    </source>
</evidence>
<evidence type="ECO:0000256" key="1">
    <source>
        <dbReference type="ARBA" id="ARBA00004429"/>
    </source>
</evidence>
<dbReference type="InterPro" id="IPR001708">
    <property type="entry name" value="YidC/ALB3/OXA1/COX18"/>
</dbReference>
<comment type="subcellular location">
    <subcellularLocation>
        <location evidence="1">Cell inner membrane</location>
        <topology evidence="1">Multi-pass membrane protein</topology>
    </subcellularLocation>
    <subcellularLocation>
        <location evidence="13">Cell membrane</location>
        <topology evidence="13">Multi-pass membrane protein</topology>
    </subcellularLocation>
</comment>
<dbReference type="GO" id="GO:0005886">
    <property type="term" value="C:plasma membrane"/>
    <property type="evidence" value="ECO:0007669"/>
    <property type="project" value="UniProtKB-SubCell"/>
</dbReference>
<dbReference type="InterPro" id="IPR038221">
    <property type="entry name" value="YidC_periplasmic_sf"/>
</dbReference>
<dbReference type="InterPro" id="IPR028053">
    <property type="entry name" value="Membr_insert_YidC_N"/>
</dbReference>
<dbReference type="AlphaFoldDB" id="A0A369A910"/>
<dbReference type="PRINTS" id="PR00701">
    <property type="entry name" value="60KDINNERMP"/>
</dbReference>
<evidence type="ECO:0000256" key="2">
    <source>
        <dbReference type="ARBA" id="ARBA00010527"/>
    </source>
</evidence>
<keyword evidence="14" id="KW-0175">Coiled coil</keyword>
<sequence>MNKLDNNTIIGLILIGVIMMWIGFTSTPPAETSAVQKVETSDETTADDINEEEEIPSSIEGIVMADFSNEEFFSIENDLIYLNLSNKGASIRQAIIKNQFNYKKEPLKLVDENLEFKILLGKVLSVPTDRLFFRISDKSESHIRFSAEVEGKPIHITYHLRNGSYRVEITVESPMLQNGGFIDMKLKGFRLEKNRDFESNRTTVYYHLSSGKLKNLSETRSDSERAEQLDWIAFRHQFFSLILNSKNEFPNAEMTVEPLPDENYTKLMTLRAELPSTSSAIDMNLYMGPNKFVILKKYKNDYEKLIPLGWGIFGWINRGVVIPIFNWLESYGLNYGIIILLMAIMIKIVIFPFTYGSYRSMAKMRILKPEMDEINEKYKDEKDQLKKQQALMELYKKSGVNPLGGCIPLLFQLPILFAVFQFFPASFELRGQSFLWAEDLSTYDSVFELPFRIPGYGSHVSLFTLLMTISTIIYTWMNQQLTPQNNQYPQLKYMMYLMPVIFLGVFNNYAAGLTYYYFVSNLITFGQQYAIKSFIDEEKLHAKIKENQAREVKPSKFMQTFEQLAKEQQIKGNRSLRRKKI</sequence>
<evidence type="ECO:0000256" key="5">
    <source>
        <dbReference type="ARBA" id="ARBA00022475"/>
    </source>
</evidence>
<comment type="caution">
    <text evidence="17">The sequence shown here is derived from an EMBL/GenBank/DDBJ whole genome shotgun (WGS) entry which is preliminary data.</text>
</comment>
<name>A0A369A910_9FLAO</name>
<dbReference type="GO" id="GO:0051205">
    <property type="term" value="P:protein insertion into membrane"/>
    <property type="evidence" value="ECO:0007669"/>
    <property type="project" value="TreeGrafter"/>
</dbReference>
<keyword evidence="7 13" id="KW-0653">Protein transport</keyword>
<dbReference type="PANTHER" id="PTHR12428:SF65">
    <property type="entry name" value="CYTOCHROME C OXIDASE ASSEMBLY PROTEIN COX18, MITOCHONDRIAL"/>
    <property type="match status" value="1"/>
</dbReference>
<dbReference type="InterPro" id="IPR019998">
    <property type="entry name" value="Membr_insert_YidC"/>
</dbReference>
<organism evidence="17 18">
    <name type="scientific">Schleiferia thermophila</name>
    <dbReference type="NCBI Taxonomy" id="884107"/>
    <lineage>
        <taxon>Bacteria</taxon>
        <taxon>Pseudomonadati</taxon>
        <taxon>Bacteroidota</taxon>
        <taxon>Flavobacteriia</taxon>
        <taxon>Flavobacteriales</taxon>
        <taxon>Schleiferiaceae</taxon>
        <taxon>Schleiferia</taxon>
    </lineage>
</organism>
<dbReference type="HAMAP" id="MF_01810">
    <property type="entry name" value="YidC_type1"/>
    <property type="match status" value="1"/>
</dbReference>
<dbReference type="GO" id="GO:0032977">
    <property type="term" value="F:membrane insertase activity"/>
    <property type="evidence" value="ECO:0007669"/>
    <property type="project" value="InterPro"/>
</dbReference>
<gene>
    <name evidence="13" type="primary">yidC</name>
    <name evidence="17" type="ORF">DES35_101921</name>
</gene>
<evidence type="ECO:0000256" key="8">
    <source>
        <dbReference type="ARBA" id="ARBA00022989"/>
    </source>
</evidence>
<keyword evidence="18" id="KW-1185">Reference proteome</keyword>
<dbReference type="Pfam" id="PF02096">
    <property type="entry name" value="60KD_IMP"/>
    <property type="match status" value="1"/>
</dbReference>
<evidence type="ECO:0000256" key="11">
    <source>
        <dbReference type="ARBA" id="ARBA00033245"/>
    </source>
</evidence>
<keyword evidence="10 13" id="KW-0143">Chaperone</keyword>
<reference evidence="17 18" key="1">
    <citation type="submission" date="2018-07" db="EMBL/GenBank/DDBJ databases">
        <title>Genomic Encyclopedia of Type Strains, Phase IV (KMG-IV): sequencing the most valuable type-strain genomes for metagenomic binning, comparative biology and taxonomic classification.</title>
        <authorList>
            <person name="Goeker M."/>
        </authorList>
    </citation>
    <scope>NUCLEOTIDE SEQUENCE [LARGE SCALE GENOMIC DNA]</scope>
    <source>
        <strain evidence="17 18">DSM 21410</strain>
    </source>
</reference>
<evidence type="ECO:0000313" key="17">
    <source>
        <dbReference type="EMBL" id="RCX05633.1"/>
    </source>
</evidence>
<feature type="coiled-coil region" evidence="14">
    <location>
        <begin position="368"/>
        <end position="398"/>
    </location>
</feature>
<evidence type="ECO:0000256" key="4">
    <source>
        <dbReference type="ARBA" id="ARBA00022448"/>
    </source>
</evidence>
<keyword evidence="6 13" id="KW-0812">Transmembrane</keyword>
<evidence type="ECO:0000256" key="3">
    <source>
        <dbReference type="ARBA" id="ARBA00015325"/>
    </source>
</evidence>
<keyword evidence="9 13" id="KW-0472">Membrane</keyword>
<dbReference type="RefSeq" id="WP_114365912.1">
    <property type="nucleotide sequence ID" value="NZ_BHZF01000001.1"/>
</dbReference>
<accession>A0A369A910</accession>
<evidence type="ECO:0000256" key="7">
    <source>
        <dbReference type="ARBA" id="ARBA00022927"/>
    </source>
</evidence>
<dbReference type="InterPro" id="IPR028055">
    <property type="entry name" value="YidC/Oxa/ALB_C"/>
</dbReference>
<dbReference type="Proteomes" id="UP000253517">
    <property type="component" value="Unassembled WGS sequence"/>
</dbReference>
<feature type="transmembrane region" description="Helical" evidence="13">
    <location>
        <begin position="456"/>
        <end position="476"/>
    </location>
</feature>